<evidence type="ECO:0000313" key="6">
    <source>
        <dbReference type="EMBL" id="QMS97991.1"/>
    </source>
</evidence>
<evidence type="ECO:0000313" key="8">
    <source>
        <dbReference type="Proteomes" id="UP000539710"/>
    </source>
</evidence>
<organism evidence="6 7">
    <name type="scientific">Marnyiella aurantia</name>
    <dbReference type="NCBI Taxonomy" id="2758037"/>
    <lineage>
        <taxon>Bacteria</taxon>
        <taxon>Pseudomonadati</taxon>
        <taxon>Bacteroidota</taxon>
        <taxon>Flavobacteriia</taxon>
        <taxon>Flavobacteriales</taxon>
        <taxon>Weeksellaceae</taxon>
        <taxon>Marnyiella</taxon>
    </lineage>
</organism>
<evidence type="ECO:0000259" key="4">
    <source>
        <dbReference type="PROSITE" id="PS01124"/>
    </source>
</evidence>
<evidence type="ECO:0000256" key="2">
    <source>
        <dbReference type="ARBA" id="ARBA00023125"/>
    </source>
</evidence>
<dbReference type="InterPro" id="IPR046532">
    <property type="entry name" value="DUF6597"/>
</dbReference>
<feature type="domain" description="HTH araC/xylS-type" evidence="4">
    <location>
        <begin position="147"/>
        <end position="249"/>
    </location>
</feature>
<dbReference type="EMBL" id="JACEUX010000001">
    <property type="protein sequence ID" value="MBA5246654.1"/>
    <property type="molecule type" value="Genomic_DNA"/>
</dbReference>
<dbReference type="PANTHER" id="PTHR46796:SF13">
    <property type="entry name" value="HTH-TYPE TRANSCRIPTIONAL ACTIVATOR RHAS"/>
    <property type="match status" value="1"/>
</dbReference>
<name>A0A7D7QY17_9FLAO</name>
<evidence type="ECO:0000256" key="1">
    <source>
        <dbReference type="ARBA" id="ARBA00023015"/>
    </source>
</evidence>
<keyword evidence="1" id="KW-0805">Transcription regulation</keyword>
<keyword evidence="8" id="KW-1185">Reference proteome</keyword>
<dbReference type="PROSITE" id="PS01124">
    <property type="entry name" value="HTH_ARAC_FAMILY_2"/>
    <property type="match status" value="1"/>
</dbReference>
<dbReference type="SUPFAM" id="SSF46689">
    <property type="entry name" value="Homeodomain-like"/>
    <property type="match status" value="1"/>
</dbReference>
<evidence type="ECO:0000313" key="5">
    <source>
        <dbReference type="EMBL" id="MBA5246654.1"/>
    </source>
</evidence>
<sequence>MRPYVQNLGYINLAPGLDGDANFDFFPHGFSGLILNLAPDRMIYDAVQDCELKTFFRFSGQFDSHRTYRCRTAHFVFINFTPYGAYFLLGLPQDEFRNSKIEMEDIFPKLKAFCTLLEDLGSNADVILRVLQSWLLQKARSVTSTSCGTMEYAISRIRQGSGTASVRNLCSDVAMSITSLEDHFKEKIGLTPKMYSRIERFNQCLRFIQTRPEMSWCDIAQEFGYFDQNHFIREFKRFYGYTPSLMQSSEWNMSKLITL</sequence>
<dbReference type="GO" id="GO:0003700">
    <property type="term" value="F:DNA-binding transcription factor activity"/>
    <property type="evidence" value="ECO:0007669"/>
    <property type="project" value="InterPro"/>
</dbReference>
<dbReference type="AlphaFoldDB" id="A0A7D7QY17"/>
<dbReference type="EMBL" id="CP059472">
    <property type="protein sequence ID" value="QMS97991.1"/>
    <property type="molecule type" value="Genomic_DNA"/>
</dbReference>
<reference evidence="5" key="4">
    <citation type="submission" date="2020-07" db="EMBL/GenBank/DDBJ databases">
        <authorList>
            <person name="Yang C."/>
        </authorList>
    </citation>
    <scope>NUCLEOTIDE SEQUENCE</scope>
    <source>
        <strain evidence="5">Cx-624</strain>
    </source>
</reference>
<keyword evidence="3" id="KW-0804">Transcription</keyword>
<reference evidence="6" key="1">
    <citation type="submission" date="2020-07" db="EMBL/GenBank/DDBJ databases">
        <title>Chryseobacterium sp. CX-624.</title>
        <authorList>
            <person name="Yang C."/>
        </authorList>
    </citation>
    <scope>NUCLEOTIDE SEQUENCE</scope>
    <source>
        <strain evidence="6">CX-624</strain>
    </source>
</reference>
<evidence type="ECO:0000256" key="3">
    <source>
        <dbReference type="ARBA" id="ARBA00023163"/>
    </source>
</evidence>
<proteinExistence type="predicted"/>
<dbReference type="Pfam" id="PF12833">
    <property type="entry name" value="HTH_18"/>
    <property type="match status" value="1"/>
</dbReference>
<protein>
    <submittedName>
        <fullName evidence="6">AraC family transcriptional regulator</fullName>
    </submittedName>
</protein>
<accession>A0A7D7QY17</accession>
<dbReference type="GO" id="GO:0043565">
    <property type="term" value="F:sequence-specific DNA binding"/>
    <property type="evidence" value="ECO:0007669"/>
    <property type="project" value="InterPro"/>
</dbReference>
<dbReference type="InterPro" id="IPR050204">
    <property type="entry name" value="AraC_XylS_family_regulators"/>
</dbReference>
<reference evidence="8" key="3">
    <citation type="submission" date="2020-07" db="EMBL/GenBank/DDBJ databases">
        <title>Flavobacterium sp. xlx-214.</title>
        <authorList>
            <person name="Yang C."/>
        </authorList>
    </citation>
    <scope>NUCLEOTIDE SEQUENCE [LARGE SCALE GENOMIC DNA]</scope>
    <source>
        <strain evidence="8">CX-624</strain>
    </source>
</reference>
<keyword evidence="2" id="KW-0238">DNA-binding</keyword>
<dbReference type="InterPro" id="IPR009057">
    <property type="entry name" value="Homeodomain-like_sf"/>
</dbReference>
<dbReference type="Pfam" id="PF20240">
    <property type="entry name" value="DUF6597"/>
    <property type="match status" value="1"/>
</dbReference>
<dbReference type="KEGG" id="cbau:H1R16_09770"/>
<dbReference type="Proteomes" id="UP000515349">
    <property type="component" value="Chromosome"/>
</dbReference>
<dbReference type="Gene3D" id="1.10.10.60">
    <property type="entry name" value="Homeodomain-like"/>
    <property type="match status" value="1"/>
</dbReference>
<dbReference type="InterPro" id="IPR018060">
    <property type="entry name" value="HTH_AraC"/>
</dbReference>
<dbReference type="SMART" id="SM00342">
    <property type="entry name" value="HTH_ARAC"/>
    <property type="match status" value="1"/>
</dbReference>
<evidence type="ECO:0000313" key="7">
    <source>
        <dbReference type="Proteomes" id="UP000515349"/>
    </source>
</evidence>
<dbReference type="PANTHER" id="PTHR46796">
    <property type="entry name" value="HTH-TYPE TRANSCRIPTIONAL ACTIVATOR RHAS-RELATED"/>
    <property type="match status" value="1"/>
</dbReference>
<reference evidence="7" key="2">
    <citation type="submission" date="2020-07" db="EMBL/GenBank/DDBJ databases">
        <title>Chryseobacterium sp.cx-624.</title>
        <authorList>
            <person name="Yang C."/>
        </authorList>
    </citation>
    <scope>NUCLEOTIDE SEQUENCE [LARGE SCALE GENOMIC DNA]</scope>
    <source>
        <strain evidence="7">cx-624</strain>
    </source>
</reference>
<gene>
    <name evidence="6" type="ORF">H1R16_09770</name>
    <name evidence="5" type="ORF">H2507_05695</name>
</gene>
<dbReference type="Proteomes" id="UP000539710">
    <property type="component" value="Unassembled WGS sequence"/>
</dbReference>